<dbReference type="Pfam" id="PF03473">
    <property type="entry name" value="MOSC"/>
    <property type="match status" value="1"/>
</dbReference>
<dbReference type="InterPro" id="IPR005302">
    <property type="entry name" value="MoCF_Sase_C"/>
</dbReference>
<evidence type="ECO:0000313" key="3">
    <source>
        <dbReference type="EMBL" id="EEH41804.2"/>
    </source>
</evidence>
<reference evidence="3 4" key="1">
    <citation type="journal article" date="2011" name="PLoS Genet.">
        <title>Comparative genomic analysis of human fungal pathogens causing paracoccidioidomycosis.</title>
        <authorList>
            <person name="Desjardins C.A."/>
            <person name="Champion M.D."/>
            <person name="Holder J.W."/>
            <person name="Muszewska A."/>
            <person name="Goldberg J."/>
            <person name="Bailao A.M."/>
            <person name="Brigido M.M."/>
            <person name="Ferreira M.E."/>
            <person name="Garcia A.M."/>
            <person name="Grynberg M."/>
            <person name="Gujja S."/>
            <person name="Heiman D.I."/>
            <person name="Henn M.R."/>
            <person name="Kodira C.D."/>
            <person name="Leon-Narvaez H."/>
            <person name="Longo L.V."/>
            <person name="Ma L.J."/>
            <person name="Malavazi I."/>
            <person name="Matsuo A.L."/>
            <person name="Morais F.V."/>
            <person name="Pereira M."/>
            <person name="Rodriguez-Brito S."/>
            <person name="Sakthikumar S."/>
            <person name="Salem-Izacc S.M."/>
            <person name="Sykes S.M."/>
            <person name="Teixeira M.M."/>
            <person name="Vallejo M.C."/>
            <person name="Walter M.E."/>
            <person name="Yandava C."/>
            <person name="Young S."/>
            <person name="Zeng Q."/>
            <person name="Zucker J."/>
            <person name="Felipe M.S."/>
            <person name="Goldman G.H."/>
            <person name="Haas B.J."/>
            <person name="McEwen J.G."/>
            <person name="Nino-Vega G."/>
            <person name="Puccia R."/>
            <person name="San-Blas G."/>
            <person name="Soares C.M."/>
            <person name="Birren B.W."/>
            <person name="Cuomo C.A."/>
        </authorList>
    </citation>
    <scope>NUCLEOTIDE SEQUENCE [LARGE SCALE GENOMIC DNA]</scope>
    <source>
        <strain evidence="4">ATCC MYA-826 / Pb01</strain>
    </source>
</reference>
<sequence>MFTQRLDSIFPRLHLSATTSLALIYILCLSPIFLLLYLELWSRRAAAREPKGCRKLGLHKFSNLNDEDNYDTNGRRKRRQNQKNDAVKGKIRIKALLAYPIKSCAGVEFNIAQFVSTGMAYDRQFCFAEYMETTAAAAAAPAGAAAAAAVAHARKQQDKPTGQWICRTMRDGKYSRMALIRPEIWVPDPSSRSYSVNHPDVLSKGVLVINYPRTPSGTGLSSLLISIGMKLGLCSREESFHVPLHPPPSNSKTSTYPYRPVRIWKDNPMAVDYGKHIPPSLITFLEPSRPLTLFRVDPEHRRNVFRCAPRKEALGFQPTTGFADAYPLHMLGLASVREIAERTSHAIPKFSVRRFRPNIVIEGSKAFEEDSWKLVRFVSGRGNSKSQLLNGQLETQHRRNQGGIMAEIPDDKQPHSRKDGDGGVEVYTSCRTVRCRLPNVDPNTGLRHRVEPDKTLKSFRCIDPGDPSNACLGMQCVPAVQEFTLRVGDELEVLETGEHFYIKQ</sequence>
<gene>
    <name evidence="3" type="ORF">PAAG_03725</name>
</gene>
<accession>C1GYY1</accession>
<keyword evidence="4" id="KW-1185">Reference proteome</keyword>
<dbReference type="STRING" id="502779.C1GYY1"/>
<proteinExistence type="predicted"/>
<dbReference type="EMBL" id="KN294000">
    <property type="protein sequence ID" value="EEH41804.2"/>
    <property type="molecule type" value="Genomic_DNA"/>
</dbReference>
<dbReference type="AlphaFoldDB" id="C1GYY1"/>
<dbReference type="GO" id="GO:0003824">
    <property type="term" value="F:catalytic activity"/>
    <property type="evidence" value="ECO:0007669"/>
    <property type="project" value="InterPro"/>
</dbReference>
<keyword evidence="1" id="KW-1133">Transmembrane helix</keyword>
<dbReference type="OrthoDB" id="17255at2759"/>
<dbReference type="SUPFAM" id="SSF141673">
    <property type="entry name" value="MOSC N-terminal domain-like"/>
    <property type="match status" value="1"/>
</dbReference>
<protein>
    <submittedName>
        <fullName evidence="3">MOSC domain-containing protein</fullName>
    </submittedName>
</protein>
<dbReference type="GO" id="GO:0030151">
    <property type="term" value="F:molybdenum ion binding"/>
    <property type="evidence" value="ECO:0007669"/>
    <property type="project" value="InterPro"/>
</dbReference>
<dbReference type="InterPro" id="IPR005303">
    <property type="entry name" value="MOCOS_middle"/>
</dbReference>
<feature type="transmembrane region" description="Helical" evidence="1">
    <location>
        <begin position="20"/>
        <end position="38"/>
    </location>
</feature>
<dbReference type="PANTHER" id="PTHR14237:SF23">
    <property type="entry name" value="MOSC DOMAIN PROTEIN (AFU_ORTHOLOGUE AFUA_7G05900)"/>
    <property type="match status" value="1"/>
</dbReference>
<dbReference type="PANTHER" id="PTHR14237">
    <property type="entry name" value="MOLYBDOPTERIN COFACTOR SULFURASE MOSC"/>
    <property type="match status" value="1"/>
</dbReference>
<feature type="domain" description="MOSC" evidence="2">
    <location>
        <begin position="291"/>
        <end position="494"/>
    </location>
</feature>
<dbReference type="Proteomes" id="UP000002059">
    <property type="component" value="Partially assembled WGS sequence"/>
</dbReference>
<dbReference type="PROSITE" id="PS51340">
    <property type="entry name" value="MOSC"/>
    <property type="match status" value="1"/>
</dbReference>
<dbReference type="RefSeq" id="XP_015702135.1">
    <property type="nucleotide sequence ID" value="XM_015845046.1"/>
</dbReference>
<dbReference type="GO" id="GO:0030170">
    <property type="term" value="F:pyridoxal phosphate binding"/>
    <property type="evidence" value="ECO:0007669"/>
    <property type="project" value="InterPro"/>
</dbReference>
<dbReference type="eggNOG" id="KOG2362">
    <property type="taxonomic scope" value="Eukaryota"/>
</dbReference>
<dbReference type="KEGG" id="pbl:PAAG_03725"/>
<keyword evidence="1" id="KW-0472">Membrane</keyword>
<evidence type="ECO:0000313" key="4">
    <source>
        <dbReference type="Proteomes" id="UP000002059"/>
    </source>
</evidence>
<dbReference type="GeneID" id="9097568"/>
<keyword evidence="1" id="KW-0812">Transmembrane</keyword>
<evidence type="ECO:0000259" key="2">
    <source>
        <dbReference type="PROSITE" id="PS51340"/>
    </source>
</evidence>
<evidence type="ECO:0000256" key="1">
    <source>
        <dbReference type="SAM" id="Phobius"/>
    </source>
</evidence>
<organism evidence="3 4">
    <name type="scientific">Paracoccidioides lutzii (strain ATCC MYA-826 / Pb01)</name>
    <name type="common">Paracoccidioides brasiliensis</name>
    <dbReference type="NCBI Taxonomy" id="502779"/>
    <lineage>
        <taxon>Eukaryota</taxon>
        <taxon>Fungi</taxon>
        <taxon>Dikarya</taxon>
        <taxon>Ascomycota</taxon>
        <taxon>Pezizomycotina</taxon>
        <taxon>Eurotiomycetes</taxon>
        <taxon>Eurotiomycetidae</taxon>
        <taxon>Onygenales</taxon>
        <taxon>Ajellomycetaceae</taxon>
        <taxon>Paracoccidioides</taxon>
    </lineage>
</organism>
<name>C1GYY1_PARBA</name>
<dbReference type="VEuPathDB" id="FungiDB:PAAG_03725"/>
<dbReference type="HOGENOM" id="CLU_028286_7_1_1"/>
<dbReference type="OMA" id="VYTACRT"/>
<dbReference type="Pfam" id="PF03476">
    <property type="entry name" value="MOSC_N"/>
    <property type="match status" value="1"/>
</dbReference>